<dbReference type="Proteomes" id="UP000547628">
    <property type="component" value="Unassembled WGS sequence"/>
</dbReference>
<reference evidence="1 2" key="1">
    <citation type="submission" date="2020-07" db="EMBL/GenBank/DDBJ databases">
        <title>Description of Limosilactobacillus balticus sp. nov., Limosilactobacillus agrestis sp. nov., Limosilactobacillus albertensis sp. nov., Limosilactobacillus rudii sp. nov., Limosilactobacillus fastidiosus sp. nov., five novel Limosilactobacillus species isolated from the vertebrate gastrointestinal tract, and proposal of 6 subspecies of Limosilactobacillus reuteri adapted to the gastrointestinal tract of specific vertebrate hosts.</title>
        <authorList>
            <person name="Li F."/>
            <person name="Cheng C."/>
            <person name="Zheng J."/>
            <person name="Quevedo R.M."/>
            <person name="Li J."/>
            <person name="Roos S."/>
            <person name="Gaenzle M.G."/>
            <person name="Walter J."/>
        </authorList>
    </citation>
    <scope>NUCLEOTIDE SEQUENCE [LARGE SCALE GENOMIC DNA]</scope>
    <source>
        <strain evidence="1 2">Lr3000</strain>
    </source>
</reference>
<evidence type="ECO:0000313" key="1">
    <source>
        <dbReference type="EMBL" id="MBB1124340.1"/>
    </source>
</evidence>
<dbReference type="Pfam" id="PF22398">
    <property type="entry name" value="DUF6978"/>
    <property type="match status" value="1"/>
</dbReference>
<evidence type="ECO:0000313" key="2">
    <source>
        <dbReference type="Proteomes" id="UP000547628"/>
    </source>
</evidence>
<dbReference type="RefSeq" id="WP_182603248.1">
    <property type="nucleotide sequence ID" value="NZ_JACIVD010000073.1"/>
</dbReference>
<organism evidence="1 2">
    <name type="scientific">Limosilactobacillus albertensis</name>
    <dbReference type="NCBI Taxonomy" id="2759752"/>
    <lineage>
        <taxon>Bacteria</taxon>
        <taxon>Bacillati</taxon>
        <taxon>Bacillota</taxon>
        <taxon>Bacilli</taxon>
        <taxon>Lactobacillales</taxon>
        <taxon>Lactobacillaceae</taxon>
        <taxon>Limosilactobacillus</taxon>
    </lineage>
</organism>
<comment type="caution">
    <text evidence="1">The sequence shown here is derived from an EMBL/GenBank/DDBJ whole genome shotgun (WGS) entry which is preliminary data.</text>
</comment>
<name>A0A839H6C8_9LACO</name>
<proteinExistence type="predicted"/>
<protein>
    <submittedName>
        <fullName evidence="1">Uncharacterized protein</fullName>
    </submittedName>
</protein>
<gene>
    <name evidence="1" type="ORF">H5S41_10295</name>
</gene>
<dbReference type="EMBL" id="JACIVD010000073">
    <property type="protein sequence ID" value="MBB1124340.1"/>
    <property type="molecule type" value="Genomic_DNA"/>
</dbReference>
<dbReference type="InterPro" id="IPR053916">
    <property type="entry name" value="DUF6978"/>
</dbReference>
<accession>A0A839H6C8</accession>
<dbReference type="AlphaFoldDB" id="A0A839H6C8"/>
<sequence length="142" mass="16416">MKDKEYQQLHDLPKELDDYNVNIAAQFTQSKIQGHGKFTANEKFVVIQNRKGHHRKNNLTYVLRSKKGLMIRIDINGKTHEHIPTPHVHIFDETHNNGIDAIPLSVFKNYPDLSDDATRSLIAFLDYNNFETQGLTFSQNLV</sequence>